<evidence type="ECO:0008006" key="7">
    <source>
        <dbReference type="Google" id="ProtNLM"/>
    </source>
</evidence>
<keyword evidence="6" id="KW-1185">Reference proteome</keyword>
<dbReference type="PANTHER" id="PTHR46090:SF2">
    <property type="entry name" value="ADP-RIBOSYLATION FACTOR-LIKE PROTEIN 13B"/>
    <property type="match status" value="1"/>
</dbReference>
<protein>
    <recommendedName>
        <fullName evidence="7">ADP-ribosylation factor-like protein 13B</fullName>
    </recommendedName>
</protein>
<dbReference type="GO" id="GO:0060170">
    <property type="term" value="C:ciliary membrane"/>
    <property type="evidence" value="ECO:0007669"/>
    <property type="project" value="TreeGrafter"/>
</dbReference>
<evidence type="ECO:0000313" key="6">
    <source>
        <dbReference type="Proteomes" id="UP001152622"/>
    </source>
</evidence>
<dbReference type="PANTHER" id="PTHR46090">
    <property type="entry name" value="ADP-RIBOSYLATION FACTOR-LIKE PROTEIN 13B"/>
    <property type="match status" value="1"/>
</dbReference>
<dbReference type="InterPro" id="IPR027417">
    <property type="entry name" value="P-loop_NTPase"/>
</dbReference>
<dbReference type="GO" id="GO:0097730">
    <property type="term" value="C:non-motile cilium"/>
    <property type="evidence" value="ECO:0007669"/>
    <property type="project" value="TreeGrafter"/>
</dbReference>
<reference evidence="5" key="1">
    <citation type="journal article" date="2023" name="Science">
        <title>Genome structures resolve the early diversification of teleost fishes.</title>
        <authorList>
            <person name="Parey E."/>
            <person name="Louis A."/>
            <person name="Montfort J."/>
            <person name="Bouchez O."/>
            <person name="Roques C."/>
            <person name="Iampietro C."/>
            <person name="Lluch J."/>
            <person name="Castinel A."/>
            <person name="Donnadieu C."/>
            <person name="Desvignes T."/>
            <person name="Floi Bucao C."/>
            <person name="Jouanno E."/>
            <person name="Wen M."/>
            <person name="Mejri S."/>
            <person name="Dirks R."/>
            <person name="Jansen H."/>
            <person name="Henkel C."/>
            <person name="Chen W.J."/>
            <person name="Zahm M."/>
            <person name="Cabau C."/>
            <person name="Klopp C."/>
            <person name="Thompson A.W."/>
            <person name="Robinson-Rechavi M."/>
            <person name="Braasch I."/>
            <person name="Lecointre G."/>
            <person name="Bobe J."/>
            <person name="Postlethwait J.H."/>
            <person name="Berthelot C."/>
            <person name="Roest Crollius H."/>
            <person name="Guiguen Y."/>
        </authorList>
    </citation>
    <scope>NUCLEOTIDE SEQUENCE</scope>
    <source>
        <strain evidence="5">WJC10195</strain>
    </source>
</reference>
<evidence type="ECO:0000256" key="2">
    <source>
        <dbReference type="ARBA" id="ARBA00023134"/>
    </source>
</evidence>
<evidence type="ECO:0000256" key="3">
    <source>
        <dbReference type="PIRSR" id="PIRSR606689-1"/>
    </source>
</evidence>
<feature type="binding site" evidence="4">
    <location>
        <position position="88"/>
    </location>
    <ligand>
        <name>Mg(2+)</name>
        <dbReference type="ChEBI" id="CHEBI:18420"/>
    </ligand>
</feature>
<gene>
    <name evidence="5" type="ORF">SKAU_G00159650</name>
</gene>
<evidence type="ECO:0000313" key="5">
    <source>
        <dbReference type="EMBL" id="KAJ8359440.1"/>
    </source>
</evidence>
<dbReference type="InterPro" id="IPR051995">
    <property type="entry name" value="Ciliary_GTPase"/>
</dbReference>
<dbReference type="Proteomes" id="UP001152622">
    <property type="component" value="Chromosome 5"/>
</dbReference>
<dbReference type="GO" id="GO:0046872">
    <property type="term" value="F:metal ion binding"/>
    <property type="evidence" value="ECO:0007669"/>
    <property type="project" value="UniProtKB-KW"/>
</dbReference>
<keyword evidence="4" id="KW-0479">Metal-binding</keyword>
<dbReference type="GO" id="GO:0097500">
    <property type="term" value="P:receptor localization to non-motile cilium"/>
    <property type="evidence" value="ECO:0007669"/>
    <property type="project" value="TreeGrafter"/>
</dbReference>
<dbReference type="GO" id="GO:1905515">
    <property type="term" value="P:non-motile cilium assembly"/>
    <property type="evidence" value="ECO:0007669"/>
    <property type="project" value="TreeGrafter"/>
</dbReference>
<evidence type="ECO:0000256" key="1">
    <source>
        <dbReference type="ARBA" id="ARBA00022741"/>
    </source>
</evidence>
<dbReference type="InterPro" id="IPR006689">
    <property type="entry name" value="Small_GTPase_ARF/SAR"/>
</dbReference>
<dbReference type="GO" id="GO:0005525">
    <property type="term" value="F:GTP binding"/>
    <property type="evidence" value="ECO:0007669"/>
    <property type="project" value="UniProtKB-KW"/>
</dbReference>
<dbReference type="OrthoDB" id="14717at2759"/>
<accession>A0A9Q1FI94</accession>
<name>A0A9Q1FI94_SYNKA</name>
<sequence>MFDGIRMREAAPSVNSFSRPPPQPLATSVHKAPLVFRNKPPPDHYRHFNKCCKPRSERVPTGARYDCAICGQLWALLRLQNPEDVSPTVGFSAVRLKQGRYDVSIFDLGGGERIRDIWKHYFSESHGVIFVVDSVMSSAWRKPRIRSPKF</sequence>
<dbReference type="GO" id="GO:0003924">
    <property type="term" value="F:GTPase activity"/>
    <property type="evidence" value="ECO:0007669"/>
    <property type="project" value="InterPro"/>
</dbReference>
<evidence type="ECO:0000256" key="4">
    <source>
        <dbReference type="PIRSR" id="PIRSR606689-2"/>
    </source>
</evidence>
<comment type="caution">
    <text evidence="5">The sequence shown here is derived from an EMBL/GenBank/DDBJ whole genome shotgun (WGS) entry which is preliminary data.</text>
</comment>
<dbReference type="AlphaFoldDB" id="A0A9Q1FI94"/>
<organism evidence="5 6">
    <name type="scientific">Synaphobranchus kaupii</name>
    <name type="common">Kaup's arrowtooth eel</name>
    <dbReference type="NCBI Taxonomy" id="118154"/>
    <lineage>
        <taxon>Eukaryota</taxon>
        <taxon>Metazoa</taxon>
        <taxon>Chordata</taxon>
        <taxon>Craniata</taxon>
        <taxon>Vertebrata</taxon>
        <taxon>Euteleostomi</taxon>
        <taxon>Actinopterygii</taxon>
        <taxon>Neopterygii</taxon>
        <taxon>Teleostei</taxon>
        <taxon>Anguilliformes</taxon>
        <taxon>Synaphobranchidae</taxon>
        <taxon>Synaphobranchus</taxon>
    </lineage>
</organism>
<keyword evidence="2 3" id="KW-0342">GTP-binding</keyword>
<keyword evidence="4" id="KW-0460">Magnesium</keyword>
<feature type="binding site" evidence="3">
    <location>
        <position position="110"/>
    </location>
    <ligand>
        <name>GTP</name>
        <dbReference type="ChEBI" id="CHEBI:37565"/>
    </ligand>
</feature>
<dbReference type="SUPFAM" id="SSF52540">
    <property type="entry name" value="P-loop containing nucleoside triphosphate hydrolases"/>
    <property type="match status" value="1"/>
</dbReference>
<dbReference type="Gene3D" id="3.40.50.300">
    <property type="entry name" value="P-loop containing nucleotide triphosphate hydrolases"/>
    <property type="match status" value="1"/>
</dbReference>
<dbReference type="Pfam" id="PF00025">
    <property type="entry name" value="Arf"/>
    <property type="match status" value="1"/>
</dbReference>
<keyword evidence="1 3" id="KW-0547">Nucleotide-binding</keyword>
<dbReference type="EMBL" id="JAINUF010000005">
    <property type="protein sequence ID" value="KAJ8359440.1"/>
    <property type="molecule type" value="Genomic_DNA"/>
</dbReference>
<proteinExistence type="predicted"/>